<evidence type="ECO:0000313" key="1">
    <source>
        <dbReference type="EMBL" id="OCA82906.1"/>
    </source>
</evidence>
<keyword evidence="2" id="KW-1185">Reference proteome</keyword>
<dbReference type="RefSeq" id="WP_065411779.1">
    <property type="nucleotide sequence ID" value="NZ_MAYT01000029.1"/>
</dbReference>
<organism evidence="1 2">
    <name type="scientific">Pseudobacillus wudalianchiensis</name>
    <dbReference type="NCBI Taxonomy" id="1743143"/>
    <lineage>
        <taxon>Bacteria</taxon>
        <taxon>Bacillati</taxon>
        <taxon>Bacillota</taxon>
        <taxon>Bacilli</taxon>
        <taxon>Bacillales</taxon>
        <taxon>Bacillaceae</taxon>
        <taxon>Pseudobacillus</taxon>
    </lineage>
</organism>
<dbReference type="AlphaFoldDB" id="A0A1B9AGD4"/>
<protein>
    <submittedName>
        <fullName evidence="1">Uncharacterized protein</fullName>
    </submittedName>
</protein>
<dbReference type="EMBL" id="MAYT01000029">
    <property type="protein sequence ID" value="OCA82906.1"/>
    <property type="molecule type" value="Genomic_DNA"/>
</dbReference>
<proteinExistence type="predicted"/>
<dbReference type="Proteomes" id="UP000092578">
    <property type="component" value="Unassembled WGS sequence"/>
</dbReference>
<reference evidence="2" key="1">
    <citation type="submission" date="2016-05" db="EMBL/GenBank/DDBJ databases">
        <authorList>
            <person name="Liu B."/>
            <person name="Wang J."/>
            <person name="Zhu Y."/>
            <person name="Liu G."/>
            <person name="Chen Q."/>
            <person name="Chen Z."/>
            <person name="Lan J."/>
            <person name="Che J."/>
            <person name="Ge C."/>
            <person name="Shi H."/>
            <person name="Pan Z."/>
            <person name="Liu X."/>
        </authorList>
    </citation>
    <scope>NUCLEOTIDE SEQUENCE [LARGE SCALE GENOMIC DNA]</scope>
    <source>
        <strain evidence="2">FJAT-27215</strain>
    </source>
</reference>
<accession>A0A1B9AGD4</accession>
<evidence type="ECO:0000313" key="2">
    <source>
        <dbReference type="Proteomes" id="UP000092578"/>
    </source>
</evidence>
<sequence>MEKVDNIEEILSIALKCKINAFGELTIYDTSIRRGSYYVIKPTNVYLHTEVKVGAEKLGLDFRKKKVKIDNFYSELQTMIPLELEDCLCIDTNE</sequence>
<comment type="caution">
    <text evidence="1">The sequence shown here is derived from an EMBL/GenBank/DDBJ whole genome shotgun (WGS) entry which is preliminary data.</text>
</comment>
<name>A0A1B9AGD4_9BACI</name>
<gene>
    <name evidence="1" type="ORF">A8F95_14365</name>
</gene>